<dbReference type="PANTHER" id="PTHR33203:SF24">
    <property type="entry name" value="OLEOSIN"/>
    <property type="match status" value="1"/>
</dbReference>
<feature type="transmembrane region" description="Helical" evidence="10">
    <location>
        <begin position="40"/>
        <end position="58"/>
    </location>
</feature>
<dbReference type="GO" id="GO:0016020">
    <property type="term" value="C:membrane"/>
    <property type="evidence" value="ECO:0007669"/>
    <property type="project" value="UniProtKB-SubCell"/>
</dbReference>
<dbReference type="GO" id="GO:0009791">
    <property type="term" value="P:post-embryonic development"/>
    <property type="evidence" value="ECO:0007669"/>
    <property type="project" value="UniProtKB-ARBA"/>
</dbReference>
<evidence type="ECO:0000256" key="4">
    <source>
        <dbReference type="ARBA" id="ARBA00010858"/>
    </source>
</evidence>
<feature type="non-terminal residue" evidence="11">
    <location>
        <position position="1"/>
    </location>
</feature>
<keyword evidence="6 10" id="KW-0812">Transmembrane</keyword>
<dbReference type="Pfam" id="PF01277">
    <property type="entry name" value="Oleosin"/>
    <property type="match status" value="1"/>
</dbReference>
<sequence length="305" mass="32957">MADQPRTAGSYSYGGNPYPCGTTYETNTSMNPPSRQTVKFITAATIGITLLLLSGLILTGTVISLIIATPLLVIFSPILVPTAFVLFLVASGFFFSGGCGVAAIAALSWIYNYVSGNQPAGSNSLDHAKGYVDDKAREVKERAKDYGNYAQGLGDSITDVKPSDSGHTRTSADKVLTCISRDSVTGAKPSGSGHTRTSADKVSTCISEDSVTDAKPSDSRHTGTSADKVSTNKYWNYAVIAGTIIVFGALRWYEYVRLNDTNVNNRHLVNEVEASKSEWPRKKRQASQENNTFSKFKNIFTFSRK</sequence>
<dbReference type="EMBL" id="QJKJ01005120">
    <property type="protein sequence ID" value="RDX91448.1"/>
    <property type="molecule type" value="Genomic_DNA"/>
</dbReference>
<comment type="function">
    <text evidence="1">May have a structural role to stabilize the lipid body during desiccation of the seed by preventing coalescence of the oil. Probably interacts with both lipid and phospholipid moieties of lipid bodies. May also provide recognition signals for specific lipase anchorage in lipolysis during seedling growth.</text>
</comment>
<dbReference type="InterPro" id="IPR000136">
    <property type="entry name" value="Oleosin"/>
</dbReference>
<dbReference type="GO" id="GO:0012511">
    <property type="term" value="C:monolayer-surrounded lipid storage body"/>
    <property type="evidence" value="ECO:0007669"/>
    <property type="project" value="InterPro"/>
</dbReference>
<dbReference type="STRING" id="157652.A0A371GLL9"/>
<evidence type="ECO:0000313" key="12">
    <source>
        <dbReference type="Proteomes" id="UP000257109"/>
    </source>
</evidence>
<keyword evidence="7 10" id="KW-1133">Transmembrane helix</keyword>
<dbReference type="AlphaFoldDB" id="A0A371GLL9"/>
<accession>A0A371GLL9</accession>
<dbReference type="GO" id="GO:0048608">
    <property type="term" value="P:reproductive structure development"/>
    <property type="evidence" value="ECO:0007669"/>
    <property type="project" value="UniProtKB-ARBA"/>
</dbReference>
<evidence type="ECO:0000256" key="7">
    <source>
        <dbReference type="ARBA" id="ARBA00022989"/>
    </source>
</evidence>
<dbReference type="PANTHER" id="PTHR33203">
    <property type="entry name" value="OLEOSIN"/>
    <property type="match status" value="1"/>
</dbReference>
<proteinExistence type="inferred from homology"/>
<reference evidence="11" key="1">
    <citation type="submission" date="2018-05" db="EMBL/GenBank/DDBJ databases">
        <title>Draft genome of Mucuna pruriens seed.</title>
        <authorList>
            <person name="Nnadi N.E."/>
            <person name="Vos R."/>
            <person name="Hasami M.H."/>
            <person name="Devisetty U.K."/>
            <person name="Aguiy J.C."/>
        </authorList>
    </citation>
    <scope>NUCLEOTIDE SEQUENCE [LARGE SCALE GENOMIC DNA]</scope>
    <source>
        <strain evidence="11">JCA_2017</strain>
    </source>
</reference>
<comment type="subcellular location">
    <subcellularLocation>
        <location evidence="3">Lipid droplet</location>
    </subcellularLocation>
    <subcellularLocation>
        <location evidence="2">Membrane</location>
        <topology evidence="2">Multi-pass membrane protein</topology>
    </subcellularLocation>
</comment>
<protein>
    <submittedName>
        <fullName evidence="11">Oleosin 16 kDa</fullName>
    </submittedName>
</protein>
<evidence type="ECO:0000313" key="11">
    <source>
        <dbReference type="EMBL" id="RDX91448.1"/>
    </source>
</evidence>
<dbReference type="Proteomes" id="UP000257109">
    <property type="component" value="Unassembled WGS sequence"/>
</dbReference>
<name>A0A371GLL9_MUCPR</name>
<evidence type="ECO:0000256" key="1">
    <source>
        <dbReference type="ARBA" id="ARBA00002582"/>
    </source>
</evidence>
<evidence type="ECO:0000256" key="3">
    <source>
        <dbReference type="ARBA" id="ARBA00004502"/>
    </source>
</evidence>
<feature type="transmembrane region" description="Helical" evidence="10">
    <location>
        <begin position="234"/>
        <end position="253"/>
    </location>
</feature>
<evidence type="ECO:0000256" key="5">
    <source>
        <dbReference type="ARBA" id="ARBA00022677"/>
    </source>
</evidence>
<organism evidence="11 12">
    <name type="scientific">Mucuna pruriens</name>
    <name type="common">Velvet bean</name>
    <name type="synonym">Dolichos pruriens</name>
    <dbReference type="NCBI Taxonomy" id="157652"/>
    <lineage>
        <taxon>Eukaryota</taxon>
        <taxon>Viridiplantae</taxon>
        <taxon>Streptophyta</taxon>
        <taxon>Embryophyta</taxon>
        <taxon>Tracheophyta</taxon>
        <taxon>Spermatophyta</taxon>
        <taxon>Magnoliopsida</taxon>
        <taxon>eudicotyledons</taxon>
        <taxon>Gunneridae</taxon>
        <taxon>Pentapetalae</taxon>
        <taxon>rosids</taxon>
        <taxon>fabids</taxon>
        <taxon>Fabales</taxon>
        <taxon>Fabaceae</taxon>
        <taxon>Papilionoideae</taxon>
        <taxon>50 kb inversion clade</taxon>
        <taxon>NPAAA clade</taxon>
        <taxon>indigoferoid/millettioid clade</taxon>
        <taxon>Phaseoleae</taxon>
        <taxon>Mucuna</taxon>
    </lineage>
</organism>
<comment type="caution">
    <text evidence="11">The sequence shown here is derived from an EMBL/GenBank/DDBJ whole genome shotgun (WGS) entry which is preliminary data.</text>
</comment>
<gene>
    <name evidence="11" type="primary">OLE16</name>
    <name evidence="11" type="ORF">CR513_26561</name>
</gene>
<evidence type="ECO:0000256" key="2">
    <source>
        <dbReference type="ARBA" id="ARBA00004141"/>
    </source>
</evidence>
<feature type="transmembrane region" description="Helical" evidence="10">
    <location>
        <begin position="65"/>
        <end position="87"/>
    </location>
</feature>
<keyword evidence="12" id="KW-1185">Reference proteome</keyword>
<feature type="region of interest" description="Disordered" evidence="9">
    <location>
        <begin position="184"/>
        <end position="227"/>
    </location>
</feature>
<evidence type="ECO:0000256" key="6">
    <source>
        <dbReference type="ARBA" id="ARBA00022692"/>
    </source>
</evidence>
<keyword evidence="8 10" id="KW-0472">Membrane</keyword>
<feature type="transmembrane region" description="Helical" evidence="10">
    <location>
        <begin position="93"/>
        <end position="114"/>
    </location>
</feature>
<evidence type="ECO:0000256" key="8">
    <source>
        <dbReference type="ARBA" id="ARBA00023136"/>
    </source>
</evidence>
<feature type="compositionally biased region" description="Polar residues" evidence="9">
    <location>
        <begin position="192"/>
        <end position="209"/>
    </location>
</feature>
<dbReference type="GO" id="GO:0019915">
    <property type="term" value="P:lipid storage"/>
    <property type="evidence" value="ECO:0007669"/>
    <property type="project" value="TreeGrafter"/>
</dbReference>
<comment type="similarity">
    <text evidence="4">Belongs to the oleosin family.</text>
</comment>
<dbReference type="OrthoDB" id="690239at2759"/>
<keyword evidence="5" id="KW-0551">Lipid droplet</keyword>
<evidence type="ECO:0000256" key="9">
    <source>
        <dbReference type="SAM" id="MobiDB-lite"/>
    </source>
</evidence>
<evidence type="ECO:0000256" key="10">
    <source>
        <dbReference type="SAM" id="Phobius"/>
    </source>
</evidence>